<evidence type="ECO:0000313" key="1">
    <source>
        <dbReference type="EMBL" id="JAD90827.1"/>
    </source>
</evidence>
<sequence>MVSLKQSSMCTKSLLLWHTIRKLPAKSGKSTTVHITNHSAIDGSPRSAKWQLWSSHLNIQGYLLVRDDLFSSPPQRPSPYNLPFGRFHRGTTVNLLLI</sequence>
<organism evidence="1">
    <name type="scientific">Arundo donax</name>
    <name type="common">Giant reed</name>
    <name type="synonym">Donax arundinaceus</name>
    <dbReference type="NCBI Taxonomy" id="35708"/>
    <lineage>
        <taxon>Eukaryota</taxon>
        <taxon>Viridiplantae</taxon>
        <taxon>Streptophyta</taxon>
        <taxon>Embryophyta</taxon>
        <taxon>Tracheophyta</taxon>
        <taxon>Spermatophyta</taxon>
        <taxon>Magnoliopsida</taxon>
        <taxon>Liliopsida</taxon>
        <taxon>Poales</taxon>
        <taxon>Poaceae</taxon>
        <taxon>PACMAD clade</taxon>
        <taxon>Arundinoideae</taxon>
        <taxon>Arundineae</taxon>
        <taxon>Arundo</taxon>
    </lineage>
</organism>
<reference evidence="1" key="2">
    <citation type="journal article" date="2015" name="Data Brief">
        <title>Shoot transcriptome of the giant reed, Arundo donax.</title>
        <authorList>
            <person name="Barrero R.A."/>
            <person name="Guerrero F.D."/>
            <person name="Moolhuijzen P."/>
            <person name="Goolsby J.A."/>
            <person name="Tidwell J."/>
            <person name="Bellgard S.E."/>
            <person name="Bellgard M.I."/>
        </authorList>
    </citation>
    <scope>NUCLEOTIDE SEQUENCE</scope>
    <source>
        <tissue evidence="1">Shoot tissue taken approximately 20 cm above the soil surface</tissue>
    </source>
</reference>
<name>A0A0A9E4B4_ARUDO</name>
<reference evidence="1" key="1">
    <citation type="submission" date="2014-09" db="EMBL/GenBank/DDBJ databases">
        <authorList>
            <person name="Magalhaes I.L.F."/>
            <person name="Oliveira U."/>
            <person name="Santos F.R."/>
            <person name="Vidigal T.H.D.A."/>
            <person name="Brescovit A.D."/>
            <person name="Santos A.J."/>
        </authorList>
    </citation>
    <scope>NUCLEOTIDE SEQUENCE</scope>
    <source>
        <tissue evidence="1">Shoot tissue taken approximately 20 cm above the soil surface</tissue>
    </source>
</reference>
<protein>
    <submittedName>
        <fullName evidence="1">Sgo1</fullName>
    </submittedName>
</protein>
<dbReference type="AlphaFoldDB" id="A0A0A9E4B4"/>
<dbReference type="EMBL" id="GBRH01207068">
    <property type="protein sequence ID" value="JAD90827.1"/>
    <property type="molecule type" value="Transcribed_RNA"/>
</dbReference>
<proteinExistence type="predicted"/>
<accession>A0A0A9E4B4</accession>